<evidence type="ECO:0000313" key="3">
    <source>
        <dbReference type="Proteomes" id="UP001215712"/>
    </source>
</evidence>
<accession>A0AAD6HMH9</accession>
<dbReference type="EMBL" id="JAQJAN010000006">
    <property type="protein sequence ID" value="KAJ5727081.1"/>
    <property type="molecule type" value="Genomic_DNA"/>
</dbReference>
<evidence type="ECO:0000313" key="2">
    <source>
        <dbReference type="EMBL" id="KAJ5727081.1"/>
    </source>
</evidence>
<reference evidence="2" key="2">
    <citation type="submission" date="2023-01" db="EMBL/GenBank/DDBJ databases">
        <authorList>
            <person name="Petersen C."/>
        </authorList>
    </citation>
    <scope>NUCLEOTIDE SEQUENCE</scope>
    <source>
        <strain evidence="2">IBT 17514</strain>
    </source>
</reference>
<comment type="caution">
    <text evidence="2">The sequence shown here is derived from an EMBL/GenBank/DDBJ whole genome shotgun (WGS) entry which is preliminary data.</text>
</comment>
<evidence type="ECO:0000256" key="1">
    <source>
        <dbReference type="SAM" id="Phobius"/>
    </source>
</evidence>
<keyword evidence="1" id="KW-0472">Membrane</keyword>
<protein>
    <submittedName>
        <fullName evidence="2">MFS transporter</fullName>
    </submittedName>
</protein>
<keyword evidence="1" id="KW-1133">Transmembrane helix</keyword>
<proteinExistence type="predicted"/>
<organism evidence="2 3">
    <name type="scientific">Penicillium malachiteum</name>
    <dbReference type="NCBI Taxonomy" id="1324776"/>
    <lineage>
        <taxon>Eukaryota</taxon>
        <taxon>Fungi</taxon>
        <taxon>Dikarya</taxon>
        <taxon>Ascomycota</taxon>
        <taxon>Pezizomycotina</taxon>
        <taxon>Eurotiomycetes</taxon>
        <taxon>Eurotiomycetidae</taxon>
        <taxon>Eurotiales</taxon>
        <taxon>Aspergillaceae</taxon>
        <taxon>Penicillium</taxon>
    </lineage>
</organism>
<reference evidence="2" key="1">
    <citation type="journal article" date="2023" name="IMA Fungus">
        <title>Comparative genomic study of the Penicillium genus elucidates a diverse pangenome and 15 lateral gene transfer events.</title>
        <authorList>
            <person name="Petersen C."/>
            <person name="Sorensen T."/>
            <person name="Nielsen M.R."/>
            <person name="Sondergaard T.E."/>
            <person name="Sorensen J.L."/>
            <person name="Fitzpatrick D.A."/>
            <person name="Frisvad J.C."/>
            <person name="Nielsen K.L."/>
        </authorList>
    </citation>
    <scope>NUCLEOTIDE SEQUENCE</scope>
    <source>
        <strain evidence="2">IBT 17514</strain>
    </source>
</reference>
<keyword evidence="3" id="KW-1185">Reference proteome</keyword>
<feature type="transmembrane region" description="Helical" evidence="1">
    <location>
        <begin position="28"/>
        <end position="49"/>
    </location>
</feature>
<name>A0AAD6HMH9_9EURO</name>
<sequence length="76" mass="8197">MSKTLTLSTGTVLTIQKNPRNWSPGKKLVHVLLISGFTLYSNLAAVMFAPAAQDVAKEFGITNSIVESLTATIYLL</sequence>
<keyword evidence="1" id="KW-0812">Transmembrane</keyword>
<dbReference type="Proteomes" id="UP001215712">
    <property type="component" value="Unassembled WGS sequence"/>
</dbReference>
<dbReference type="AlphaFoldDB" id="A0AAD6HMH9"/>
<gene>
    <name evidence="2" type="ORF">N7493_004901</name>
</gene>